<dbReference type="InterPro" id="IPR000152">
    <property type="entry name" value="EGF-type_Asp/Asn_hydroxyl_site"/>
</dbReference>
<dbReference type="InterPro" id="IPR018097">
    <property type="entry name" value="EGF_Ca-bd_CS"/>
</dbReference>
<keyword evidence="2 7" id="KW-0732">Signal</keyword>
<evidence type="ECO:0000256" key="1">
    <source>
        <dbReference type="ARBA" id="ARBA00022536"/>
    </source>
</evidence>
<dbReference type="PROSITE" id="PS00010">
    <property type="entry name" value="ASX_HYDROXYL"/>
    <property type="match status" value="1"/>
</dbReference>
<dbReference type="InterPro" id="IPR049883">
    <property type="entry name" value="NOTCH1_EGF-like"/>
</dbReference>
<dbReference type="OrthoDB" id="6159647at2759"/>
<dbReference type="CDD" id="cd00054">
    <property type="entry name" value="EGF_CA"/>
    <property type="match status" value="1"/>
</dbReference>
<feature type="chain" id="PRO_5035624839" description="EGF-like domain-containing protein" evidence="7">
    <location>
        <begin position="20"/>
        <end position="164"/>
    </location>
</feature>
<reference evidence="9" key="1">
    <citation type="submission" date="2018-11" db="EMBL/GenBank/DDBJ databases">
        <authorList>
            <person name="Alioto T."/>
            <person name="Alioto T."/>
        </authorList>
    </citation>
    <scope>NUCLEOTIDE SEQUENCE</scope>
</reference>
<dbReference type="PROSITE" id="PS00022">
    <property type="entry name" value="EGF_1"/>
    <property type="match status" value="2"/>
</dbReference>
<dbReference type="PANTHER" id="PTHR12916">
    <property type="entry name" value="CYTOCHROME C OXIDASE POLYPEPTIDE VIC-2"/>
    <property type="match status" value="1"/>
</dbReference>
<dbReference type="FunFam" id="2.10.25.10:FF:000038">
    <property type="entry name" value="Fibrillin 2"/>
    <property type="match status" value="1"/>
</dbReference>
<evidence type="ECO:0000256" key="6">
    <source>
        <dbReference type="SAM" id="MobiDB-lite"/>
    </source>
</evidence>
<gene>
    <name evidence="9" type="ORF">MGAL_10B068337</name>
</gene>
<keyword evidence="10" id="KW-1185">Reference proteome</keyword>
<dbReference type="EMBL" id="UYJE01005570">
    <property type="protein sequence ID" value="VDI38335.1"/>
    <property type="molecule type" value="Genomic_DNA"/>
</dbReference>
<keyword evidence="3" id="KW-0677">Repeat</keyword>
<evidence type="ECO:0000259" key="8">
    <source>
        <dbReference type="PROSITE" id="PS50026"/>
    </source>
</evidence>
<evidence type="ECO:0000256" key="5">
    <source>
        <dbReference type="PROSITE-ProRule" id="PRU00076"/>
    </source>
</evidence>
<proteinExistence type="predicted"/>
<accession>A0A8B6EQJ8</accession>
<evidence type="ECO:0000256" key="4">
    <source>
        <dbReference type="ARBA" id="ARBA00023157"/>
    </source>
</evidence>
<dbReference type="EMBL" id="UYJE01005570">
    <property type="protein sequence ID" value="VDI38336.1"/>
    <property type="molecule type" value="Genomic_DNA"/>
</dbReference>
<evidence type="ECO:0000256" key="3">
    <source>
        <dbReference type="ARBA" id="ARBA00022737"/>
    </source>
</evidence>
<dbReference type="SMART" id="SM00181">
    <property type="entry name" value="EGF"/>
    <property type="match status" value="2"/>
</dbReference>
<dbReference type="SMART" id="SM00179">
    <property type="entry name" value="EGF_CA"/>
    <property type="match status" value="1"/>
</dbReference>
<dbReference type="SUPFAM" id="SSF57196">
    <property type="entry name" value="EGF/Laminin"/>
    <property type="match status" value="1"/>
</dbReference>
<keyword evidence="4 5" id="KW-1015">Disulfide bond</keyword>
<feature type="disulfide bond" evidence="5">
    <location>
        <begin position="81"/>
        <end position="90"/>
    </location>
</feature>
<dbReference type="GO" id="GO:0007219">
    <property type="term" value="P:Notch signaling pathway"/>
    <property type="evidence" value="ECO:0007669"/>
    <property type="project" value="TreeGrafter"/>
</dbReference>
<feature type="compositionally biased region" description="Polar residues" evidence="6">
    <location>
        <begin position="146"/>
        <end position="157"/>
    </location>
</feature>
<evidence type="ECO:0000313" key="9">
    <source>
        <dbReference type="EMBL" id="VDI38336.1"/>
    </source>
</evidence>
<dbReference type="PROSITE" id="PS01187">
    <property type="entry name" value="EGF_CA"/>
    <property type="match status" value="1"/>
</dbReference>
<evidence type="ECO:0000256" key="7">
    <source>
        <dbReference type="SAM" id="SignalP"/>
    </source>
</evidence>
<feature type="signal peptide" evidence="7">
    <location>
        <begin position="1"/>
        <end position="19"/>
    </location>
</feature>
<dbReference type="PROSITE" id="PS01186">
    <property type="entry name" value="EGF_2"/>
    <property type="match status" value="1"/>
</dbReference>
<dbReference type="GO" id="GO:0005112">
    <property type="term" value="F:Notch binding"/>
    <property type="evidence" value="ECO:0007669"/>
    <property type="project" value="TreeGrafter"/>
</dbReference>
<dbReference type="PANTHER" id="PTHR12916:SF4">
    <property type="entry name" value="UNINFLATABLE, ISOFORM C"/>
    <property type="match status" value="1"/>
</dbReference>
<dbReference type="PROSITE" id="PS50026">
    <property type="entry name" value="EGF_3"/>
    <property type="match status" value="1"/>
</dbReference>
<comment type="caution">
    <text evidence="5">Lacks conserved residue(s) required for the propagation of feature annotation.</text>
</comment>
<name>A0A8B6EQJ8_MYTGA</name>
<dbReference type="Gene3D" id="2.10.25.10">
    <property type="entry name" value="Laminin"/>
    <property type="match status" value="2"/>
</dbReference>
<sequence>MDRLLLMVGSFIFVAKCSGLAVIGEKQCNNGVSVLNVCICHHGWTGSDCSIDVDECSRVNPSPCGERGACVNTPGSYHCDCKQSYVGVNCEHKIHGSIIRKRLLLNSFATPPVPHTTVLQTTNSPPPFTTRAPPTPHGIKTPEPITEQQVSQGTITTKAPPPIG</sequence>
<dbReference type="Proteomes" id="UP000596742">
    <property type="component" value="Unassembled WGS sequence"/>
</dbReference>
<dbReference type="InterPro" id="IPR001881">
    <property type="entry name" value="EGF-like_Ca-bd_dom"/>
</dbReference>
<dbReference type="GO" id="GO:0005509">
    <property type="term" value="F:calcium ion binding"/>
    <property type="evidence" value="ECO:0007669"/>
    <property type="project" value="InterPro"/>
</dbReference>
<dbReference type="InterPro" id="IPR000742">
    <property type="entry name" value="EGF"/>
</dbReference>
<keyword evidence="1 5" id="KW-0245">EGF-like domain</keyword>
<evidence type="ECO:0000313" key="10">
    <source>
        <dbReference type="Proteomes" id="UP000596742"/>
    </source>
</evidence>
<feature type="domain" description="EGF-like" evidence="8">
    <location>
        <begin position="52"/>
        <end position="91"/>
    </location>
</feature>
<comment type="caution">
    <text evidence="9">The sequence shown here is derived from an EMBL/GenBank/DDBJ whole genome shotgun (WGS) entry which is preliminary data.</text>
</comment>
<protein>
    <recommendedName>
        <fullName evidence="8">EGF-like domain-containing protein</fullName>
    </recommendedName>
</protein>
<dbReference type="Pfam" id="PF07645">
    <property type="entry name" value="EGF_CA"/>
    <property type="match status" value="1"/>
</dbReference>
<feature type="region of interest" description="Disordered" evidence="6">
    <location>
        <begin position="141"/>
        <end position="164"/>
    </location>
</feature>
<dbReference type="AlphaFoldDB" id="A0A8B6EQJ8"/>
<organism evidence="9 10">
    <name type="scientific">Mytilus galloprovincialis</name>
    <name type="common">Mediterranean mussel</name>
    <dbReference type="NCBI Taxonomy" id="29158"/>
    <lineage>
        <taxon>Eukaryota</taxon>
        <taxon>Metazoa</taxon>
        <taxon>Spiralia</taxon>
        <taxon>Lophotrochozoa</taxon>
        <taxon>Mollusca</taxon>
        <taxon>Bivalvia</taxon>
        <taxon>Autobranchia</taxon>
        <taxon>Pteriomorphia</taxon>
        <taxon>Mytilida</taxon>
        <taxon>Mytiloidea</taxon>
        <taxon>Mytilidae</taxon>
        <taxon>Mytilinae</taxon>
        <taxon>Mytilus</taxon>
    </lineage>
</organism>
<evidence type="ECO:0000256" key="2">
    <source>
        <dbReference type="ARBA" id="ARBA00022729"/>
    </source>
</evidence>